<sequence length="265" mass="28803">MQHVSTAAATRPSSAWTGWGQWLALITMTLDHLARYVVPDAWGLGWADSSVGRVAFPLFAAMVAWHGLFNTRNPLRYARRVLVIGLIAQLPYMLMPREADGLILNICFTLSLGLAGGTWARALPERLERGALGRRRLAVEAGIALVVWTLAGHVVEYSHLGLLMIPLYMLAMAHLHRSGNGVSNRLASTAMALPVLIVAGLMNSSDMAKSFTVATTLAVLLLAAGAHRLPSEVPLRMPRRLWLGWYPGHFAAIALWLWVSGGLAT</sequence>
<gene>
    <name evidence="2" type="ORF">SAMN05192556_10551</name>
</gene>
<dbReference type="OrthoDB" id="9781069at2"/>
<protein>
    <submittedName>
        <fullName evidence="2">TraX protein</fullName>
    </submittedName>
</protein>
<dbReference type="RefSeq" id="WP_064700063.1">
    <property type="nucleotide sequence ID" value="NZ_BDEO01000009.1"/>
</dbReference>
<keyword evidence="1" id="KW-1133">Transmembrane helix</keyword>
<keyword evidence="1" id="KW-0812">Transmembrane</keyword>
<organism evidence="2 3">
    <name type="scientific">Halomonas caseinilytica</name>
    <dbReference type="NCBI Taxonomy" id="438744"/>
    <lineage>
        <taxon>Bacteria</taxon>
        <taxon>Pseudomonadati</taxon>
        <taxon>Pseudomonadota</taxon>
        <taxon>Gammaproteobacteria</taxon>
        <taxon>Oceanospirillales</taxon>
        <taxon>Halomonadaceae</taxon>
        <taxon>Halomonas</taxon>
    </lineage>
</organism>
<dbReference type="InterPro" id="IPR008875">
    <property type="entry name" value="TraX"/>
</dbReference>
<evidence type="ECO:0000313" key="3">
    <source>
        <dbReference type="Proteomes" id="UP000184248"/>
    </source>
</evidence>
<feature type="transmembrane region" description="Helical" evidence="1">
    <location>
        <begin position="101"/>
        <end position="123"/>
    </location>
</feature>
<proteinExistence type="predicted"/>
<accession>A0A1M6UZX9</accession>
<feature type="transmembrane region" description="Helical" evidence="1">
    <location>
        <begin position="51"/>
        <end position="70"/>
    </location>
</feature>
<evidence type="ECO:0000256" key="1">
    <source>
        <dbReference type="SAM" id="Phobius"/>
    </source>
</evidence>
<keyword evidence="1" id="KW-0472">Membrane</keyword>
<dbReference type="Proteomes" id="UP000184248">
    <property type="component" value="Unassembled WGS sequence"/>
</dbReference>
<dbReference type="AlphaFoldDB" id="A0A1M6UZX9"/>
<feature type="transmembrane region" description="Helical" evidence="1">
    <location>
        <begin position="187"/>
        <end position="205"/>
    </location>
</feature>
<dbReference type="EMBL" id="FRAL01000005">
    <property type="protein sequence ID" value="SHK74704.1"/>
    <property type="molecule type" value="Genomic_DNA"/>
</dbReference>
<evidence type="ECO:0000313" key="2">
    <source>
        <dbReference type="EMBL" id="SHK74704.1"/>
    </source>
</evidence>
<reference evidence="3" key="1">
    <citation type="submission" date="2016-11" db="EMBL/GenBank/DDBJ databases">
        <authorList>
            <person name="Varghese N."/>
            <person name="Submissions S."/>
        </authorList>
    </citation>
    <scope>NUCLEOTIDE SEQUENCE [LARGE SCALE GENOMIC DNA]</scope>
    <source>
        <strain evidence="3">ALO Sharm</strain>
    </source>
</reference>
<feature type="transmembrane region" description="Helical" evidence="1">
    <location>
        <begin position="241"/>
        <end position="259"/>
    </location>
</feature>
<dbReference type="Pfam" id="PF05857">
    <property type="entry name" value="TraX"/>
    <property type="match status" value="1"/>
</dbReference>
<name>A0A1M6UZX9_9GAMM</name>
<feature type="transmembrane region" description="Helical" evidence="1">
    <location>
        <begin position="211"/>
        <end position="229"/>
    </location>
</feature>
<keyword evidence="3" id="KW-1185">Reference proteome</keyword>
<feature type="transmembrane region" description="Helical" evidence="1">
    <location>
        <begin position="77"/>
        <end position="95"/>
    </location>
</feature>